<keyword evidence="2" id="KW-1185">Reference proteome</keyword>
<dbReference type="Proteomes" id="UP000310200">
    <property type="component" value="Unassembled WGS sequence"/>
</dbReference>
<sequence>MQVAAATTTSTTAAAAVAAATGGCARVRAYDGMRGKLGLRGAAAAWHRRLRDERESCALSTHSRDYILLLYSPIRTRHTLALRVSHDVHTCVRGLPISTYLPPKTRTHALRAIPLHSTSL</sequence>
<proteinExistence type="predicted"/>
<reference evidence="1 2" key="1">
    <citation type="journal article" date="2019" name="Philos. Trans. R. Soc. Lond., B, Biol. Sci.">
        <title>Ant behaviour and brain gene expression of defending hosts depend on the ecological success of the intruding social parasite.</title>
        <authorList>
            <person name="Kaur R."/>
            <person name="Stoldt M."/>
            <person name="Jongepier E."/>
            <person name="Feldmeyer B."/>
            <person name="Menzel F."/>
            <person name="Bornberg-Bauer E."/>
            <person name="Foitzik S."/>
        </authorList>
    </citation>
    <scope>NUCLEOTIDE SEQUENCE [LARGE SCALE GENOMIC DNA]</scope>
    <source>
        <tissue evidence="1">Whole body</tissue>
    </source>
</reference>
<accession>A0A4S2L1W2</accession>
<evidence type="ECO:0000313" key="2">
    <source>
        <dbReference type="Proteomes" id="UP000310200"/>
    </source>
</evidence>
<comment type="caution">
    <text evidence="1">The sequence shown here is derived from an EMBL/GenBank/DDBJ whole genome shotgun (WGS) entry which is preliminary data.</text>
</comment>
<gene>
    <name evidence="1" type="ORF">DBV15_08197</name>
</gene>
<organism evidence="1 2">
    <name type="scientific">Temnothorax longispinosus</name>
    <dbReference type="NCBI Taxonomy" id="300112"/>
    <lineage>
        <taxon>Eukaryota</taxon>
        <taxon>Metazoa</taxon>
        <taxon>Ecdysozoa</taxon>
        <taxon>Arthropoda</taxon>
        <taxon>Hexapoda</taxon>
        <taxon>Insecta</taxon>
        <taxon>Pterygota</taxon>
        <taxon>Neoptera</taxon>
        <taxon>Endopterygota</taxon>
        <taxon>Hymenoptera</taxon>
        <taxon>Apocrita</taxon>
        <taxon>Aculeata</taxon>
        <taxon>Formicoidea</taxon>
        <taxon>Formicidae</taxon>
        <taxon>Myrmicinae</taxon>
        <taxon>Temnothorax</taxon>
    </lineage>
</organism>
<dbReference type="EMBL" id="QBLH01000743">
    <property type="protein sequence ID" value="TGZ54327.1"/>
    <property type="molecule type" value="Genomic_DNA"/>
</dbReference>
<dbReference type="AlphaFoldDB" id="A0A4S2L1W2"/>
<name>A0A4S2L1W2_9HYME</name>
<protein>
    <submittedName>
        <fullName evidence="1">Uncharacterized protein</fullName>
    </submittedName>
</protein>
<evidence type="ECO:0000313" key="1">
    <source>
        <dbReference type="EMBL" id="TGZ54327.1"/>
    </source>
</evidence>